<organism evidence="1">
    <name type="scientific">Mytilinidion resinicola</name>
    <dbReference type="NCBI Taxonomy" id="574789"/>
    <lineage>
        <taxon>Eukaryota</taxon>
        <taxon>Fungi</taxon>
        <taxon>Dikarya</taxon>
        <taxon>Ascomycota</taxon>
        <taxon>Pezizomycotina</taxon>
        <taxon>Dothideomycetes</taxon>
        <taxon>Pleosporomycetidae</taxon>
        <taxon>Mytilinidiales</taxon>
        <taxon>Mytilinidiaceae</taxon>
        <taxon>Mytilinidion</taxon>
    </lineage>
</organism>
<gene>
    <name evidence="1 3" type="ORF">BDZ99DRAFT_504570</name>
</gene>
<dbReference type="EMBL" id="MU003730">
    <property type="protein sequence ID" value="KAF2801432.1"/>
    <property type="molecule type" value="Genomic_DNA"/>
</dbReference>
<proteinExistence type="predicted"/>
<reference evidence="1 3" key="1">
    <citation type="journal article" date="2020" name="Stud. Mycol.">
        <title>101 Dothideomycetes genomes: a test case for predicting lifestyles and emergence of pathogens.</title>
        <authorList>
            <person name="Haridas S."/>
            <person name="Albert R."/>
            <person name="Binder M."/>
            <person name="Bloem J."/>
            <person name="Labutti K."/>
            <person name="Salamov A."/>
            <person name="Andreopoulos B."/>
            <person name="Baker S."/>
            <person name="Barry K."/>
            <person name="Bills G."/>
            <person name="Bluhm B."/>
            <person name="Cannon C."/>
            <person name="Castanera R."/>
            <person name="Culley D."/>
            <person name="Daum C."/>
            <person name="Ezra D."/>
            <person name="Gonzalez J."/>
            <person name="Henrissat B."/>
            <person name="Kuo A."/>
            <person name="Liang C."/>
            <person name="Lipzen A."/>
            <person name="Lutzoni F."/>
            <person name="Magnuson J."/>
            <person name="Mondo S."/>
            <person name="Nolan M."/>
            <person name="Ohm R."/>
            <person name="Pangilinan J."/>
            <person name="Park H.-J."/>
            <person name="Ramirez L."/>
            <person name="Alfaro M."/>
            <person name="Sun H."/>
            <person name="Tritt A."/>
            <person name="Yoshinaga Y."/>
            <person name="Zwiers L.-H."/>
            <person name="Turgeon B."/>
            <person name="Goodwin S."/>
            <person name="Spatafora J."/>
            <person name="Crous P."/>
            <person name="Grigoriev I."/>
        </authorList>
    </citation>
    <scope>NUCLEOTIDE SEQUENCE</scope>
    <source>
        <strain evidence="1 3">CBS 304.34</strain>
    </source>
</reference>
<accession>A0A6A6XY62</accession>
<protein>
    <submittedName>
        <fullName evidence="1 3">Uncharacterized protein</fullName>
    </submittedName>
</protein>
<dbReference type="RefSeq" id="XP_033568396.1">
    <property type="nucleotide sequence ID" value="XM_033724048.1"/>
</dbReference>
<name>A0A6A6XY62_9PEZI</name>
<evidence type="ECO:0000313" key="3">
    <source>
        <dbReference type="RefSeq" id="XP_033568396.1"/>
    </source>
</evidence>
<evidence type="ECO:0000313" key="2">
    <source>
        <dbReference type="Proteomes" id="UP000504636"/>
    </source>
</evidence>
<dbReference type="OrthoDB" id="3792931at2759"/>
<dbReference type="Proteomes" id="UP000504636">
    <property type="component" value="Unplaced"/>
</dbReference>
<reference evidence="3" key="3">
    <citation type="submission" date="2025-04" db="UniProtKB">
        <authorList>
            <consortium name="RefSeq"/>
        </authorList>
    </citation>
    <scope>IDENTIFICATION</scope>
    <source>
        <strain evidence="3">CBS 304.34</strain>
    </source>
</reference>
<reference evidence="3" key="2">
    <citation type="submission" date="2020-04" db="EMBL/GenBank/DDBJ databases">
        <authorList>
            <consortium name="NCBI Genome Project"/>
        </authorList>
    </citation>
    <scope>NUCLEOTIDE SEQUENCE</scope>
    <source>
        <strain evidence="3">CBS 304.34</strain>
    </source>
</reference>
<evidence type="ECO:0000313" key="1">
    <source>
        <dbReference type="EMBL" id="KAF2801432.1"/>
    </source>
</evidence>
<keyword evidence="2" id="KW-1185">Reference proteome</keyword>
<dbReference type="AlphaFoldDB" id="A0A6A6XY62"/>
<sequence length="448" mass="50731">MVHNAAAGMSGLPPGAVQQRIEEWATPTKSPHERLALLSEMAKKEIRRAQIDYPGMPALEQAFVKVLEETLFYSTPDSMESLRKVAESQFAADIETLSFCGLQFTTNTAAQKKHFYVGSQKLAWKDVVQHGQEQSQFRKSGKYLKQLTSLLARFPRLRNISYYPIPQGQDLGHWTDRTVWSNLSDWKHGTKSKVKSWERVDEHLYSSDFSAPDLKELFAALSASNVTLETFATPFAGNVAYWHSISAHNLLSIDASHRASVLKDLKHFSCNIQQFVEGGAVVQDLLRSSPNLETLDLSLFADHVPEQRYIEDEEFINPFMKNPLGLGTVPLPKLRDLRLTFDLGLYTRVEDILRVFTEEENGLRGIRKLGLAYVTLSKGKILDLETLWIISPREGSNAGRSIQGSTIPKEVLKSAAKTVKVHHDFKPFEHNWIRKGEHALYQSFTIFE</sequence>
<dbReference type="GeneID" id="54464941"/>